<evidence type="ECO:0000256" key="2">
    <source>
        <dbReference type="ARBA" id="ARBA00022692"/>
    </source>
</evidence>
<protein>
    <submittedName>
        <fullName evidence="9">ABC transporter ATP-binding protein</fullName>
    </submittedName>
</protein>
<reference evidence="9 10" key="1">
    <citation type="submission" date="2021-04" db="EMBL/GenBank/DDBJ databases">
        <title>Whole-genome sequencing of Saccharopolyspora endophytica KCTC 19397.</title>
        <authorList>
            <person name="Ay H."/>
            <person name="Saygin H."/>
            <person name="Sahin N."/>
        </authorList>
    </citation>
    <scope>NUCLEOTIDE SEQUENCE [LARGE SCALE GENOMIC DNA]</scope>
    <source>
        <strain evidence="9 10">KCTC 19397</strain>
    </source>
</reference>
<feature type="transmembrane region" description="Helical" evidence="7">
    <location>
        <begin position="106"/>
        <end position="126"/>
    </location>
</feature>
<evidence type="ECO:0000259" key="8">
    <source>
        <dbReference type="PROSITE" id="PS50893"/>
    </source>
</evidence>
<evidence type="ECO:0000313" key="10">
    <source>
        <dbReference type="Proteomes" id="UP000674084"/>
    </source>
</evidence>
<dbReference type="SUPFAM" id="SSF90123">
    <property type="entry name" value="ABC transporter transmembrane region"/>
    <property type="match status" value="1"/>
</dbReference>
<dbReference type="Gene3D" id="3.40.50.300">
    <property type="entry name" value="P-loop containing nucleotide triphosphate hydrolases"/>
    <property type="match status" value="1"/>
</dbReference>
<evidence type="ECO:0000256" key="1">
    <source>
        <dbReference type="ARBA" id="ARBA00004651"/>
    </source>
</evidence>
<sequence>MLGSRNGHRRASGSADGALIGVEDLEPPRWAEVDQKVAGAGLWQTVRELPMAARLVVGLSFRASPGRTVLAGVVQLASGCASAFGLFATAGVLTQLLTAGPTPERVVASIPAIAAVVAAFALRGLLDSAVSAVQGVLMPLVRRAAQDRLNSAVAEVELLAWEDSDFQELARQGGYQGVQAVESSVRSIASISSALVSLAAALITAALLNPWLLPALLLPTVAEAWASMRAAKQGYVNFLSLVTRRLRLHVVENLLVARDVGTERTALNLQDALLSEHRRIADQVTEEAIRAEHRQTWTRLIGRTLAGAGTGLAYCVLGVLLYTGAMPLAIAGAAVIAMRAAASSLSITMVSVNRLYEHSFYLRFYTQLLAESTRRHRPATGVRVPRNPETIRLENVSFTYPDADAPALVEVDLTLHRGEVVALVGENGSGKTTLGKLITGLYPPTEGRVLWDEVDLATADARSVYEQVALIDQDPARWPMTADTNIRIGNLAAPDPRGATWETALRESGADEVLAKLPQGPGTVLSRQFRGGHELSGGSWQRLSVGRGIFRDHAAVLIADEPTAALDAKAEARVFAGLQRATRGSLDDAHRTTVLVTHRLANIRRAHRIVVMDSGRVAETGTHEELMQANGLYRELFTIQARAYTTERPCRDCSAAPGQPITG</sequence>
<organism evidence="9 10">
    <name type="scientific">Saccharopolyspora endophytica</name>
    <dbReference type="NCBI Taxonomy" id="543886"/>
    <lineage>
        <taxon>Bacteria</taxon>
        <taxon>Bacillati</taxon>
        <taxon>Actinomycetota</taxon>
        <taxon>Actinomycetes</taxon>
        <taxon>Pseudonocardiales</taxon>
        <taxon>Pseudonocardiaceae</taxon>
        <taxon>Saccharopolyspora</taxon>
    </lineage>
</organism>
<evidence type="ECO:0000256" key="5">
    <source>
        <dbReference type="ARBA" id="ARBA00022989"/>
    </source>
</evidence>
<dbReference type="Pfam" id="PF00005">
    <property type="entry name" value="ABC_tran"/>
    <property type="match status" value="1"/>
</dbReference>
<proteinExistence type="predicted"/>
<dbReference type="InterPro" id="IPR036640">
    <property type="entry name" value="ABC1_TM_sf"/>
</dbReference>
<dbReference type="SUPFAM" id="SSF52540">
    <property type="entry name" value="P-loop containing nucleoside triphosphate hydrolases"/>
    <property type="match status" value="1"/>
</dbReference>
<keyword evidence="2 7" id="KW-0812">Transmembrane</keyword>
<dbReference type="InterPro" id="IPR039421">
    <property type="entry name" value="Type_1_exporter"/>
</dbReference>
<dbReference type="InterPro" id="IPR003593">
    <property type="entry name" value="AAA+_ATPase"/>
</dbReference>
<dbReference type="PANTHER" id="PTHR43394:SF1">
    <property type="entry name" value="ATP-BINDING CASSETTE SUB-FAMILY B MEMBER 10, MITOCHONDRIAL"/>
    <property type="match status" value="1"/>
</dbReference>
<dbReference type="InterPro" id="IPR027417">
    <property type="entry name" value="P-loop_NTPase"/>
</dbReference>
<evidence type="ECO:0000256" key="7">
    <source>
        <dbReference type="SAM" id="Phobius"/>
    </source>
</evidence>
<dbReference type="GO" id="GO:0005524">
    <property type="term" value="F:ATP binding"/>
    <property type="evidence" value="ECO:0007669"/>
    <property type="project" value="UniProtKB-KW"/>
</dbReference>
<dbReference type="Proteomes" id="UP000674084">
    <property type="component" value="Unassembled WGS sequence"/>
</dbReference>
<dbReference type="PANTHER" id="PTHR43394">
    <property type="entry name" value="ATP-DEPENDENT PERMEASE MDL1, MITOCHONDRIAL"/>
    <property type="match status" value="1"/>
</dbReference>
<keyword evidence="3" id="KW-0547">Nucleotide-binding</keyword>
<evidence type="ECO:0000256" key="6">
    <source>
        <dbReference type="ARBA" id="ARBA00023136"/>
    </source>
</evidence>
<keyword evidence="4 9" id="KW-0067">ATP-binding</keyword>
<keyword evidence="10" id="KW-1185">Reference proteome</keyword>
<evidence type="ECO:0000313" key="9">
    <source>
        <dbReference type="EMBL" id="MBQ0928610.1"/>
    </source>
</evidence>
<comment type="caution">
    <text evidence="9">The sequence shown here is derived from an EMBL/GenBank/DDBJ whole genome shotgun (WGS) entry which is preliminary data.</text>
</comment>
<dbReference type="EMBL" id="JAGPXE010000021">
    <property type="protein sequence ID" value="MBQ0928610.1"/>
    <property type="molecule type" value="Genomic_DNA"/>
</dbReference>
<feature type="domain" description="ABC transporter" evidence="8">
    <location>
        <begin position="391"/>
        <end position="639"/>
    </location>
</feature>
<feature type="transmembrane region" description="Helical" evidence="7">
    <location>
        <begin position="69"/>
        <end position="94"/>
    </location>
</feature>
<keyword evidence="5 7" id="KW-1133">Transmembrane helix</keyword>
<dbReference type="InterPro" id="IPR003439">
    <property type="entry name" value="ABC_transporter-like_ATP-bd"/>
</dbReference>
<feature type="transmembrane region" description="Helical" evidence="7">
    <location>
        <begin position="300"/>
        <end position="322"/>
    </location>
</feature>
<dbReference type="Gene3D" id="1.20.1560.10">
    <property type="entry name" value="ABC transporter type 1, transmembrane domain"/>
    <property type="match status" value="1"/>
</dbReference>
<comment type="subcellular location">
    <subcellularLocation>
        <location evidence="1">Cell membrane</location>
        <topology evidence="1">Multi-pass membrane protein</topology>
    </subcellularLocation>
</comment>
<keyword evidence="6 7" id="KW-0472">Membrane</keyword>
<dbReference type="SMART" id="SM00382">
    <property type="entry name" value="AAA"/>
    <property type="match status" value="1"/>
</dbReference>
<dbReference type="PROSITE" id="PS50893">
    <property type="entry name" value="ABC_TRANSPORTER_2"/>
    <property type="match status" value="1"/>
</dbReference>
<accession>A0ABS5DQN6</accession>
<gene>
    <name evidence="9" type="ORF">KBO27_32095</name>
</gene>
<evidence type="ECO:0000256" key="4">
    <source>
        <dbReference type="ARBA" id="ARBA00022840"/>
    </source>
</evidence>
<name>A0ABS5DQN6_9PSEU</name>
<evidence type="ECO:0000256" key="3">
    <source>
        <dbReference type="ARBA" id="ARBA00022741"/>
    </source>
</evidence>